<organism evidence="1 2">
    <name type="scientific">Hoylesella loescheii DSM 19665 = JCM 12249 = ATCC 15930</name>
    <dbReference type="NCBI Taxonomy" id="1122985"/>
    <lineage>
        <taxon>Bacteria</taxon>
        <taxon>Pseudomonadati</taxon>
        <taxon>Bacteroidota</taxon>
        <taxon>Bacteroidia</taxon>
        <taxon>Bacteroidales</taxon>
        <taxon>Prevotellaceae</taxon>
        <taxon>Hoylesella</taxon>
    </lineage>
</organism>
<proteinExistence type="predicted"/>
<accession>A0A069QD68</accession>
<gene>
    <name evidence="1" type="ORF">HMPREF1991_03233</name>
</gene>
<reference evidence="1 2" key="1">
    <citation type="submission" date="2013-08" db="EMBL/GenBank/DDBJ databases">
        <authorList>
            <person name="Weinstock G."/>
            <person name="Sodergren E."/>
            <person name="Wylie T."/>
            <person name="Fulton L."/>
            <person name="Fulton R."/>
            <person name="Fronick C."/>
            <person name="O'Laughlin M."/>
            <person name="Godfrey J."/>
            <person name="Miner T."/>
            <person name="Herter B."/>
            <person name="Appelbaum E."/>
            <person name="Cordes M."/>
            <person name="Lek S."/>
            <person name="Wollam A."/>
            <person name="Pepin K.H."/>
            <person name="Palsikar V.B."/>
            <person name="Mitreva M."/>
            <person name="Wilson R.K."/>
        </authorList>
    </citation>
    <scope>NUCLEOTIDE SEQUENCE [LARGE SCALE GENOMIC DNA]</scope>
    <source>
        <strain evidence="1 2">ATCC 15930</strain>
    </source>
</reference>
<dbReference type="Proteomes" id="UP000027442">
    <property type="component" value="Unassembled WGS sequence"/>
</dbReference>
<dbReference type="EMBL" id="JNGW01000141">
    <property type="protein sequence ID" value="KDR50720.1"/>
    <property type="molecule type" value="Genomic_DNA"/>
</dbReference>
<sequence>MDGLAKFFYLWRFDRNEKKYHPFIKKTPITLCRLFYFHYSCTHGTTYPITLNY</sequence>
<evidence type="ECO:0000313" key="2">
    <source>
        <dbReference type="Proteomes" id="UP000027442"/>
    </source>
</evidence>
<dbReference type="AlphaFoldDB" id="A0A069QD68"/>
<comment type="caution">
    <text evidence="1">The sequence shown here is derived from an EMBL/GenBank/DDBJ whole genome shotgun (WGS) entry which is preliminary data.</text>
</comment>
<protein>
    <submittedName>
        <fullName evidence="1">Uncharacterized protein</fullName>
    </submittedName>
</protein>
<keyword evidence="2" id="KW-1185">Reference proteome</keyword>
<dbReference type="HOGENOM" id="CLU_3064771_0_0_10"/>
<evidence type="ECO:0000313" key="1">
    <source>
        <dbReference type="EMBL" id="KDR50720.1"/>
    </source>
</evidence>
<dbReference type="PATRIC" id="fig|1122985.7.peg.3349"/>
<name>A0A069QD68_HOYLO</name>